<dbReference type="OrthoDB" id="7760980at2759"/>
<feature type="non-terminal residue" evidence="15">
    <location>
        <position position="1"/>
    </location>
</feature>
<dbReference type="PANTHER" id="PTHR21625:SF0">
    <property type="entry name" value="DYNEIN REGULATORY COMPLEX SUBUNIT 2"/>
    <property type="match status" value="1"/>
</dbReference>
<evidence type="ECO:0000256" key="1">
    <source>
        <dbReference type="ARBA" id="ARBA00004611"/>
    </source>
</evidence>
<comment type="similarity">
    <text evidence="9">Belongs to the DRC2 family.</text>
</comment>
<comment type="caution">
    <text evidence="15">The sequence shown here is derived from an EMBL/GenBank/DDBJ whole genome shotgun (WGS) entry which is preliminary data.</text>
</comment>
<dbReference type="GO" id="GO:0005858">
    <property type="term" value="C:axonemal dynein complex"/>
    <property type="evidence" value="ECO:0007669"/>
    <property type="project" value="InterPro"/>
</dbReference>
<keyword evidence="6" id="KW-0206">Cytoskeleton</keyword>
<evidence type="ECO:0000256" key="6">
    <source>
        <dbReference type="ARBA" id="ARBA00023212"/>
    </source>
</evidence>
<keyword evidence="3" id="KW-0282">Flagellum</keyword>
<dbReference type="GO" id="GO:0003352">
    <property type="term" value="P:regulation of cilium movement"/>
    <property type="evidence" value="ECO:0007669"/>
    <property type="project" value="TreeGrafter"/>
</dbReference>
<keyword evidence="16" id="KW-1185">Reference proteome</keyword>
<name>A0A9Q0N906_9DIPT</name>
<organism evidence="15 16">
    <name type="scientific">Pseudolycoriella hygida</name>
    <dbReference type="NCBI Taxonomy" id="35572"/>
    <lineage>
        <taxon>Eukaryota</taxon>
        <taxon>Metazoa</taxon>
        <taxon>Ecdysozoa</taxon>
        <taxon>Arthropoda</taxon>
        <taxon>Hexapoda</taxon>
        <taxon>Insecta</taxon>
        <taxon>Pterygota</taxon>
        <taxon>Neoptera</taxon>
        <taxon>Endopterygota</taxon>
        <taxon>Diptera</taxon>
        <taxon>Nematocera</taxon>
        <taxon>Sciaroidea</taxon>
        <taxon>Sciaridae</taxon>
        <taxon>Pseudolycoriella</taxon>
    </lineage>
</organism>
<evidence type="ECO:0000256" key="13">
    <source>
        <dbReference type="SAM" id="Coils"/>
    </source>
</evidence>
<proteinExistence type="inferred from homology"/>
<accession>A0A9Q0N906</accession>
<evidence type="ECO:0000313" key="15">
    <source>
        <dbReference type="EMBL" id="KAJ6645552.1"/>
    </source>
</evidence>
<evidence type="ECO:0000259" key="14">
    <source>
        <dbReference type="Pfam" id="PF14772"/>
    </source>
</evidence>
<dbReference type="PANTHER" id="PTHR21625">
    <property type="entry name" value="NYD-SP28 PROTEIN"/>
    <property type="match status" value="1"/>
</dbReference>
<dbReference type="InterPro" id="IPR039750">
    <property type="entry name" value="DRC1/DRC2"/>
</dbReference>
<sequence>MGKKKGAGNKLAKMSEEERLRYLQHRAEIEEEARRRKQQLISIFMKNKLKREEAFARLNLAKINQEWRSILRNIKCEELKSEIKSVEEYFEDALTRKNDTIQRLLSDLDENEEMYSTMLHAHMENIERLIALHSDRIAFLKTSYLDEKKSMLNQYHKEIQTYKERKIKAHVELECVFYGLESIADNDRDRVRDRHLKQVDDVKS</sequence>
<keyword evidence="4 13" id="KW-0175">Coiled coil</keyword>
<evidence type="ECO:0000256" key="10">
    <source>
        <dbReference type="ARBA" id="ARBA00040899"/>
    </source>
</evidence>
<evidence type="ECO:0000256" key="4">
    <source>
        <dbReference type="ARBA" id="ARBA00023054"/>
    </source>
</evidence>
<keyword evidence="7" id="KW-0966">Cell projection</keyword>
<comment type="function">
    <text evidence="12">Component of the nexin-dynein regulatory complex (N-DRC), a key regulator of ciliary/flagellar motility which maintains the alignment and integrity of the distal axoneme and regulates microtubule sliding in motile axonemes. Plays a critical role in the assembly of N-DRC and also stabilizes the assembly of multiple inner dynein arms and radial spokes. Coassembles with DRC1 to form a central scaffold needed for assembly of the N-DRC and its attachment to the outer doublet microtubules.</text>
</comment>
<evidence type="ECO:0000256" key="3">
    <source>
        <dbReference type="ARBA" id="ARBA00022846"/>
    </source>
</evidence>
<keyword evidence="2" id="KW-0963">Cytoplasm</keyword>
<dbReference type="Proteomes" id="UP001151699">
    <property type="component" value="Chromosome A"/>
</dbReference>
<reference evidence="15" key="1">
    <citation type="submission" date="2022-07" db="EMBL/GenBank/DDBJ databases">
        <authorList>
            <person name="Trinca V."/>
            <person name="Uliana J.V.C."/>
            <person name="Torres T.T."/>
            <person name="Ward R.J."/>
            <person name="Monesi N."/>
        </authorList>
    </citation>
    <scope>NUCLEOTIDE SEQUENCE</scope>
    <source>
        <strain evidence="15">HSMRA1968</strain>
        <tissue evidence="15">Whole embryos</tissue>
    </source>
</reference>
<evidence type="ECO:0000256" key="8">
    <source>
        <dbReference type="ARBA" id="ARBA00037841"/>
    </source>
</evidence>
<protein>
    <recommendedName>
        <fullName evidence="10">Dynein regulatory complex subunit 2</fullName>
    </recommendedName>
    <alternativeName>
        <fullName evidence="11">Coiled-coil domain-containing protein 65</fullName>
    </alternativeName>
</protein>
<dbReference type="AlphaFoldDB" id="A0A9Q0N906"/>
<evidence type="ECO:0000256" key="11">
    <source>
        <dbReference type="ARBA" id="ARBA00041517"/>
    </source>
</evidence>
<dbReference type="InterPro" id="IPR039505">
    <property type="entry name" value="DRC1/2_N"/>
</dbReference>
<dbReference type="Pfam" id="PF14772">
    <property type="entry name" value="NYD-SP28"/>
    <property type="match status" value="1"/>
</dbReference>
<gene>
    <name evidence="15" type="primary">Ccdc65_0</name>
    <name evidence="15" type="ORF">Bhyg_00758</name>
</gene>
<evidence type="ECO:0000256" key="5">
    <source>
        <dbReference type="ARBA" id="ARBA00023069"/>
    </source>
</evidence>
<evidence type="ECO:0000313" key="16">
    <source>
        <dbReference type="Proteomes" id="UP001151699"/>
    </source>
</evidence>
<feature type="coiled-coil region" evidence="13">
    <location>
        <begin position="46"/>
        <end position="96"/>
    </location>
</feature>
<dbReference type="GO" id="GO:0070286">
    <property type="term" value="P:axonemal dynein complex assembly"/>
    <property type="evidence" value="ECO:0007669"/>
    <property type="project" value="InterPro"/>
</dbReference>
<dbReference type="EMBL" id="WJQU01000001">
    <property type="protein sequence ID" value="KAJ6645552.1"/>
    <property type="molecule type" value="Genomic_DNA"/>
</dbReference>
<evidence type="ECO:0000256" key="9">
    <source>
        <dbReference type="ARBA" id="ARBA00038424"/>
    </source>
</evidence>
<feature type="domain" description="Dynein regulatory complex protein 1/2 N-terminal" evidence="14">
    <location>
        <begin position="25"/>
        <end position="126"/>
    </location>
</feature>
<keyword evidence="5" id="KW-0969">Cilium</keyword>
<evidence type="ECO:0000256" key="7">
    <source>
        <dbReference type="ARBA" id="ARBA00023273"/>
    </source>
</evidence>
<evidence type="ECO:0000256" key="2">
    <source>
        <dbReference type="ARBA" id="ARBA00022490"/>
    </source>
</evidence>
<comment type="subcellular location">
    <subcellularLocation>
        <location evidence="1">Cytoplasm</location>
        <location evidence="1">Cytoskeleton</location>
        <location evidence="1">Flagellum axoneme</location>
    </subcellularLocation>
    <subcellularLocation>
        <location evidence="8">Cytoplasm</location>
        <location evidence="8">Cytoskeleton</location>
        <location evidence="8">Flagellum basal body</location>
    </subcellularLocation>
</comment>
<dbReference type="GO" id="GO:0060285">
    <property type="term" value="P:cilium-dependent cell motility"/>
    <property type="evidence" value="ECO:0007669"/>
    <property type="project" value="TreeGrafter"/>
</dbReference>
<evidence type="ECO:0000256" key="12">
    <source>
        <dbReference type="ARBA" id="ARBA00045865"/>
    </source>
</evidence>